<reference evidence="3" key="1">
    <citation type="submission" date="2011-01" db="EMBL/GenBank/DDBJ databases">
        <title>Complete sequence of chromosome of Acidobacterium sp. MP5ACTX9.</title>
        <authorList>
            <consortium name="US DOE Joint Genome Institute"/>
            <person name="Lucas S."/>
            <person name="Copeland A."/>
            <person name="Lapidus A."/>
            <person name="Cheng J.-F."/>
            <person name="Goodwin L."/>
            <person name="Pitluck S."/>
            <person name="Teshima H."/>
            <person name="Detter J.C."/>
            <person name="Han C."/>
            <person name="Tapia R."/>
            <person name="Land M."/>
            <person name="Hauser L."/>
            <person name="Kyrpides N."/>
            <person name="Ivanova N."/>
            <person name="Ovchinnikova G."/>
            <person name="Pagani I."/>
            <person name="Rawat S.R."/>
            <person name="Mannisto M."/>
            <person name="Haggblom M.M."/>
            <person name="Woyke T."/>
        </authorList>
    </citation>
    <scope>NUCLEOTIDE SEQUENCE [LARGE SCALE GENOMIC DNA]</scope>
    <source>
        <strain evidence="3">MP5ACTX9</strain>
    </source>
</reference>
<dbReference type="KEGG" id="acm:AciX9_3567"/>
<protein>
    <submittedName>
        <fullName evidence="2">Plasmid stabilization system</fullName>
    </submittedName>
</protein>
<dbReference type="Gene3D" id="3.30.2310.20">
    <property type="entry name" value="RelE-like"/>
    <property type="match status" value="1"/>
</dbReference>
<evidence type="ECO:0000256" key="1">
    <source>
        <dbReference type="ARBA" id="ARBA00022649"/>
    </source>
</evidence>
<gene>
    <name evidence="2" type="ordered locus">AciX9_3567</name>
</gene>
<dbReference type="HOGENOM" id="CLU_147162_10_0_0"/>
<evidence type="ECO:0000313" key="3">
    <source>
        <dbReference type="Proteomes" id="UP000000343"/>
    </source>
</evidence>
<keyword evidence="1" id="KW-1277">Toxin-antitoxin system</keyword>
<dbReference type="Pfam" id="PF05016">
    <property type="entry name" value="ParE_toxin"/>
    <property type="match status" value="1"/>
</dbReference>
<dbReference type="OrthoDB" id="122484at2"/>
<dbReference type="RefSeq" id="WP_013581882.1">
    <property type="nucleotide sequence ID" value="NC_015064.1"/>
</dbReference>
<dbReference type="InterPro" id="IPR035093">
    <property type="entry name" value="RelE/ParE_toxin_dom_sf"/>
</dbReference>
<dbReference type="Proteomes" id="UP000000343">
    <property type="component" value="Chromosome"/>
</dbReference>
<proteinExistence type="predicted"/>
<dbReference type="PaxDb" id="1198114-AciX9_3567"/>
<organism evidence="3">
    <name type="scientific">Granulicella tundricola (strain ATCC BAA-1859 / DSM 23138 / MP5ACTX9)</name>
    <dbReference type="NCBI Taxonomy" id="1198114"/>
    <lineage>
        <taxon>Bacteria</taxon>
        <taxon>Pseudomonadati</taxon>
        <taxon>Acidobacteriota</taxon>
        <taxon>Terriglobia</taxon>
        <taxon>Terriglobales</taxon>
        <taxon>Acidobacteriaceae</taxon>
        <taxon>Granulicella</taxon>
    </lineage>
</organism>
<dbReference type="EMBL" id="CP002480">
    <property type="protein sequence ID" value="ADW70571.1"/>
    <property type="molecule type" value="Genomic_DNA"/>
</dbReference>
<dbReference type="STRING" id="1198114.AciX9_3567"/>
<keyword evidence="3" id="KW-1185">Reference proteome</keyword>
<dbReference type="AlphaFoldDB" id="E8X4T2"/>
<evidence type="ECO:0000313" key="2">
    <source>
        <dbReference type="EMBL" id="ADW70571.1"/>
    </source>
</evidence>
<name>E8X4T2_GRATM</name>
<sequence length="96" mass="11295">MSYSVVFSPRAKRQLERLEDYLAERFYPANAERYIHRLTRACHSLALMPFKGTKRDDLRPGIRTIGFERRVTIYFAVESDQVQIISILYGGRSEHE</sequence>
<dbReference type="eggNOG" id="COG3668">
    <property type="taxonomic scope" value="Bacteria"/>
</dbReference>
<accession>E8X4T2</accession>
<dbReference type="InterPro" id="IPR007712">
    <property type="entry name" value="RelE/ParE_toxin"/>
</dbReference>